<keyword evidence="7 17" id="KW-0378">Hydrolase</keyword>
<sequence length="321" mass="35365">MTHNMPNPPLVEVVAAILTRPDDSFLLACRPPGKPYAGYWEFPGGKIEASESALQALSRELHEELGITVDRAFPWITRVFRYPHATVRLQFYRVAEWQGEPIAREHQQLAWQSAGNITVSPLLPANQPILRSLMLPSTYAITNASETGETHSLHAIRQALQRGLRLLQIREKHLTDSQLTRYAQAVLQLAQGTQAKVLINGNIALAKELGLDGVHLTAAQLLSLHTRPEVDWCGASCHNEEELYHAESLGIDFVTVSPVCPTPSHPNAPTLGWRKLAKLIRGYSLPVYALGGLMPDDLIPAQEQGAHGIALMRNLCTSAQP</sequence>
<dbReference type="NCBIfam" id="NF006530">
    <property type="entry name" value="PRK08999.1"/>
    <property type="match status" value="1"/>
</dbReference>
<dbReference type="GO" id="GO:0044715">
    <property type="term" value="F:8-oxo-dGDP phosphatase activity"/>
    <property type="evidence" value="ECO:0007669"/>
    <property type="project" value="TreeGrafter"/>
</dbReference>
<keyword evidence="8" id="KW-0460">Magnesium</keyword>
<dbReference type="PROSITE" id="PS00893">
    <property type="entry name" value="NUDIX_BOX"/>
    <property type="match status" value="1"/>
</dbReference>
<evidence type="ECO:0000256" key="6">
    <source>
        <dbReference type="ARBA" id="ARBA00022763"/>
    </source>
</evidence>
<dbReference type="InterPro" id="IPR047127">
    <property type="entry name" value="MutT-like"/>
</dbReference>
<keyword evidence="4" id="KW-0235">DNA replication</keyword>
<organism evidence="19 20">
    <name type="scientific">Nitrosomonas halophila</name>
    <dbReference type="NCBI Taxonomy" id="44576"/>
    <lineage>
        <taxon>Bacteria</taxon>
        <taxon>Pseudomonadati</taxon>
        <taxon>Pseudomonadota</taxon>
        <taxon>Betaproteobacteria</taxon>
        <taxon>Nitrosomonadales</taxon>
        <taxon>Nitrosomonadaceae</taxon>
        <taxon>Nitrosomonas</taxon>
    </lineage>
</organism>
<reference evidence="19 20" key="1">
    <citation type="submission" date="2016-10" db="EMBL/GenBank/DDBJ databases">
        <authorList>
            <person name="de Groot N.N."/>
        </authorList>
    </citation>
    <scope>NUCLEOTIDE SEQUENCE [LARGE SCALE GENOMIC DNA]</scope>
    <source>
        <strain evidence="19 20">Nm1</strain>
    </source>
</reference>
<evidence type="ECO:0000256" key="10">
    <source>
        <dbReference type="ARBA" id="ARBA00035861"/>
    </source>
</evidence>
<dbReference type="InterPro" id="IPR000086">
    <property type="entry name" value="NUDIX_hydrolase_dom"/>
</dbReference>
<keyword evidence="20" id="KW-1185">Reference proteome</keyword>
<protein>
    <recommendedName>
        <fullName evidence="13">8-oxo-dGTP diphosphatase</fullName>
        <ecNumber evidence="12">3.6.1.55</ecNumber>
    </recommendedName>
    <alternativeName>
        <fullName evidence="16">7,8-dihydro-8-oxoguanine-triphosphatase</fullName>
    </alternativeName>
    <alternativeName>
        <fullName evidence="15">Mutator protein MutT</fullName>
    </alternativeName>
    <alternativeName>
        <fullName evidence="14">dGTP pyrophosphohydrolase</fullName>
    </alternativeName>
</protein>
<dbReference type="GO" id="GO:0035539">
    <property type="term" value="F:8-oxo-7,8-dihydrodeoxyguanosine triphosphate pyrophosphatase activity"/>
    <property type="evidence" value="ECO:0007669"/>
    <property type="project" value="UniProtKB-EC"/>
</dbReference>
<evidence type="ECO:0000256" key="1">
    <source>
        <dbReference type="ARBA" id="ARBA00001946"/>
    </source>
</evidence>
<evidence type="ECO:0000256" key="2">
    <source>
        <dbReference type="ARBA" id="ARBA00005582"/>
    </source>
</evidence>
<proteinExistence type="inferred from homology"/>
<dbReference type="InterPro" id="IPR015797">
    <property type="entry name" value="NUDIX_hydrolase-like_dom_sf"/>
</dbReference>
<dbReference type="Proteomes" id="UP000198640">
    <property type="component" value="Unassembled WGS sequence"/>
</dbReference>
<evidence type="ECO:0000313" key="19">
    <source>
        <dbReference type="EMBL" id="SDX96351.1"/>
    </source>
</evidence>
<evidence type="ECO:0000256" key="5">
    <source>
        <dbReference type="ARBA" id="ARBA00022723"/>
    </source>
</evidence>
<dbReference type="EC" id="3.6.1.55" evidence="12"/>
<dbReference type="PANTHER" id="PTHR47707:SF1">
    <property type="entry name" value="NUDIX HYDROLASE FAMILY PROTEIN"/>
    <property type="match status" value="1"/>
</dbReference>
<comment type="cofactor">
    <cofactor evidence="1">
        <name>Mg(2+)</name>
        <dbReference type="ChEBI" id="CHEBI:18420"/>
    </cofactor>
</comment>
<evidence type="ECO:0000256" key="3">
    <source>
        <dbReference type="ARBA" id="ARBA00022457"/>
    </source>
</evidence>
<name>A0A1H3FZD2_9PROT</name>
<dbReference type="SUPFAM" id="SSF55811">
    <property type="entry name" value="Nudix"/>
    <property type="match status" value="1"/>
</dbReference>
<dbReference type="GO" id="GO:0008413">
    <property type="term" value="F:8-oxo-7,8-dihydroguanosine triphosphate pyrophosphatase activity"/>
    <property type="evidence" value="ECO:0007669"/>
    <property type="project" value="TreeGrafter"/>
</dbReference>
<dbReference type="PROSITE" id="PS51462">
    <property type="entry name" value="NUDIX"/>
    <property type="match status" value="1"/>
</dbReference>
<evidence type="ECO:0000256" key="8">
    <source>
        <dbReference type="ARBA" id="ARBA00022842"/>
    </source>
</evidence>
<dbReference type="InterPro" id="IPR013785">
    <property type="entry name" value="Aldolase_TIM"/>
</dbReference>
<feature type="domain" description="Nudix hydrolase" evidence="18">
    <location>
        <begin position="9"/>
        <end position="136"/>
    </location>
</feature>
<dbReference type="CDD" id="cd00564">
    <property type="entry name" value="TMP_TenI"/>
    <property type="match status" value="1"/>
</dbReference>
<dbReference type="EMBL" id="FNOY01000013">
    <property type="protein sequence ID" value="SDX96351.1"/>
    <property type="molecule type" value="Genomic_DNA"/>
</dbReference>
<evidence type="ECO:0000256" key="11">
    <source>
        <dbReference type="ARBA" id="ARBA00036904"/>
    </source>
</evidence>
<dbReference type="Pfam" id="PF00293">
    <property type="entry name" value="NUDIX"/>
    <property type="match status" value="1"/>
</dbReference>
<evidence type="ECO:0000313" key="20">
    <source>
        <dbReference type="Proteomes" id="UP000198640"/>
    </source>
</evidence>
<accession>A0A1H3FZD2</accession>
<dbReference type="GO" id="GO:0046872">
    <property type="term" value="F:metal ion binding"/>
    <property type="evidence" value="ECO:0007669"/>
    <property type="project" value="UniProtKB-KW"/>
</dbReference>
<evidence type="ECO:0000256" key="15">
    <source>
        <dbReference type="ARBA" id="ARBA00041979"/>
    </source>
</evidence>
<dbReference type="SUPFAM" id="SSF51391">
    <property type="entry name" value="Thiamin phosphate synthase"/>
    <property type="match status" value="1"/>
</dbReference>
<dbReference type="GO" id="GO:0006260">
    <property type="term" value="P:DNA replication"/>
    <property type="evidence" value="ECO:0007669"/>
    <property type="project" value="UniProtKB-KW"/>
</dbReference>
<dbReference type="Pfam" id="PF02581">
    <property type="entry name" value="TMP-TENI"/>
    <property type="match status" value="1"/>
</dbReference>
<gene>
    <name evidence="19" type="ORF">SAMN05421881_101366</name>
</gene>
<comment type="catalytic activity">
    <reaction evidence="10">
        <text>8-oxo-dGTP + H2O = 8-oxo-dGMP + diphosphate + H(+)</text>
        <dbReference type="Rhea" id="RHEA:31575"/>
        <dbReference type="ChEBI" id="CHEBI:15377"/>
        <dbReference type="ChEBI" id="CHEBI:15378"/>
        <dbReference type="ChEBI" id="CHEBI:33019"/>
        <dbReference type="ChEBI" id="CHEBI:63224"/>
        <dbReference type="ChEBI" id="CHEBI:77896"/>
        <dbReference type="EC" id="3.6.1.55"/>
    </reaction>
</comment>
<dbReference type="CDD" id="cd03425">
    <property type="entry name" value="NUDIX_MutT_NudA_like"/>
    <property type="match status" value="1"/>
</dbReference>
<dbReference type="InterPro" id="IPR036206">
    <property type="entry name" value="ThiamineP_synth_sf"/>
</dbReference>
<dbReference type="PRINTS" id="PR00502">
    <property type="entry name" value="NUDIXFAMILY"/>
</dbReference>
<evidence type="ECO:0000256" key="14">
    <source>
        <dbReference type="ARBA" id="ARBA00041592"/>
    </source>
</evidence>
<dbReference type="GO" id="GO:0044716">
    <property type="term" value="F:8-oxo-GDP phosphatase activity"/>
    <property type="evidence" value="ECO:0007669"/>
    <property type="project" value="TreeGrafter"/>
</dbReference>
<keyword evidence="5" id="KW-0479">Metal-binding</keyword>
<dbReference type="GO" id="GO:0009228">
    <property type="term" value="P:thiamine biosynthetic process"/>
    <property type="evidence" value="ECO:0007669"/>
    <property type="project" value="UniProtKB-KW"/>
</dbReference>
<dbReference type="AlphaFoldDB" id="A0A1H3FZD2"/>
<evidence type="ECO:0000256" key="4">
    <source>
        <dbReference type="ARBA" id="ARBA00022705"/>
    </source>
</evidence>
<keyword evidence="6" id="KW-0227">DNA damage</keyword>
<evidence type="ECO:0000256" key="9">
    <source>
        <dbReference type="ARBA" id="ARBA00023204"/>
    </source>
</evidence>
<dbReference type="InterPro" id="IPR020476">
    <property type="entry name" value="Nudix_hydrolase"/>
</dbReference>
<evidence type="ECO:0000256" key="13">
    <source>
        <dbReference type="ARBA" id="ARBA00040794"/>
    </source>
</evidence>
<dbReference type="Gene3D" id="3.90.79.10">
    <property type="entry name" value="Nucleoside Triphosphate Pyrophosphohydrolase"/>
    <property type="match status" value="1"/>
</dbReference>
<evidence type="ECO:0000259" key="18">
    <source>
        <dbReference type="PROSITE" id="PS51462"/>
    </source>
</evidence>
<evidence type="ECO:0000256" key="12">
    <source>
        <dbReference type="ARBA" id="ARBA00038905"/>
    </source>
</evidence>
<dbReference type="GO" id="GO:0006281">
    <property type="term" value="P:DNA repair"/>
    <property type="evidence" value="ECO:0007669"/>
    <property type="project" value="UniProtKB-KW"/>
</dbReference>
<dbReference type="InterPro" id="IPR020084">
    <property type="entry name" value="NUDIX_hydrolase_CS"/>
</dbReference>
<dbReference type="InterPro" id="IPR022998">
    <property type="entry name" value="ThiamineP_synth_TenI"/>
</dbReference>
<dbReference type="STRING" id="44576.SAMN05421881_101366"/>
<dbReference type="Gene3D" id="3.20.20.70">
    <property type="entry name" value="Aldolase class I"/>
    <property type="match status" value="1"/>
</dbReference>
<keyword evidence="3" id="KW-0515">Mutator protein</keyword>
<dbReference type="PANTHER" id="PTHR47707">
    <property type="entry name" value="8-OXO-DGTP DIPHOSPHATASE"/>
    <property type="match status" value="1"/>
</dbReference>
<evidence type="ECO:0000256" key="7">
    <source>
        <dbReference type="ARBA" id="ARBA00022801"/>
    </source>
</evidence>
<evidence type="ECO:0000256" key="17">
    <source>
        <dbReference type="RuleBase" id="RU003476"/>
    </source>
</evidence>
<evidence type="ECO:0000256" key="16">
    <source>
        <dbReference type="ARBA" id="ARBA00042798"/>
    </source>
</evidence>
<comment type="similarity">
    <text evidence="2 17">Belongs to the Nudix hydrolase family.</text>
</comment>
<keyword evidence="9" id="KW-0234">DNA repair</keyword>
<comment type="catalytic activity">
    <reaction evidence="11">
        <text>8-oxo-GTP + H2O = 8-oxo-GMP + diphosphate + H(+)</text>
        <dbReference type="Rhea" id="RHEA:67616"/>
        <dbReference type="ChEBI" id="CHEBI:15377"/>
        <dbReference type="ChEBI" id="CHEBI:15378"/>
        <dbReference type="ChEBI" id="CHEBI:33019"/>
        <dbReference type="ChEBI" id="CHEBI:143553"/>
        <dbReference type="ChEBI" id="CHEBI:145694"/>
    </reaction>
</comment>